<dbReference type="Proteomes" id="UP000255505">
    <property type="component" value="Plasmid II"/>
</dbReference>
<dbReference type="EMBL" id="LT991977">
    <property type="protein sequence ID" value="SPK75978.1"/>
    <property type="molecule type" value="Genomic_DNA"/>
</dbReference>
<reference evidence="1 2" key="1">
    <citation type="submission" date="2018-01" db="EMBL/GenBank/DDBJ databases">
        <authorList>
            <person name="Gaut B.S."/>
            <person name="Morton B.R."/>
            <person name="Clegg M.T."/>
            <person name="Duvall M.R."/>
        </authorList>
    </citation>
    <scope>NUCLEOTIDE SEQUENCE [LARGE SCALE GENOMIC DNA]</scope>
    <source>
        <strain evidence="1">Cupriavidus taiwanensis LMG 19425</strain>
        <plasmid evidence="2">Plasmid ii</plasmid>
    </source>
</reference>
<gene>
    <name evidence="1" type="ORF">CT19425_MP70138</name>
</gene>
<geneLocation type="plasmid" evidence="1">
    <name>II</name>
</geneLocation>
<accession>A0A375IPF4</accession>
<evidence type="ECO:0000313" key="1">
    <source>
        <dbReference type="EMBL" id="SPK75978.1"/>
    </source>
</evidence>
<evidence type="ECO:0000313" key="2">
    <source>
        <dbReference type="Proteomes" id="UP000255505"/>
    </source>
</evidence>
<protein>
    <submittedName>
        <fullName evidence="1">Uncharacterized protein</fullName>
    </submittedName>
</protein>
<keyword evidence="1" id="KW-0614">Plasmid</keyword>
<organism evidence="1 2">
    <name type="scientific">Cupriavidus taiwanensis</name>
    <dbReference type="NCBI Taxonomy" id="164546"/>
    <lineage>
        <taxon>Bacteria</taxon>
        <taxon>Pseudomonadati</taxon>
        <taxon>Pseudomonadota</taxon>
        <taxon>Betaproteobacteria</taxon>
        <taxon>Burkholderiales</taxon>
        <taxon>Burkholderiaceae</taxon>
        <taxon>Cupriavidus</taxon>
    </lineage>
</organism>
<sequence length="23" mass="2646">MSTATALRFNRVVIIAARNWELL</sequence>
<proteinExistence type="predicted"/>
<name>A0A375IPF4_9BURK</name>
<dbReference type="AlphaFoldDB" id="A0A375IPF4"/>